<dbReference type="Pfam" id="PF00642">
    <property type="entry name" value="zf-CCCH"/>
    <property type="match status" value="5"/>
</dbReference>
<feature type="zinc finger region" description="C3H1-type" evidence="5">
    <location>
        <begin position="280"/>
        <end position="308"/>
    </location>
</feature>
<dbReference type="AlphaFoldDB" id="A0AA88X3G2"/>
<comment type="caution">
    <text evidence="8">The sequence shown here is derived from an EMBL/GenBank/DDBJ whole genome shotgun (WGS) entry which is preliminary data.</text>
</comment>
<feature type="compositionally biased region" description="Polar residues" evidence="6">
    <location>
        <begin position="425"/>
        <end position="435"/>
    </location>
</feature>
<dbReference type="GO" id="GO:0003677">
    <property type="term" value="F:DNA binding"/>
    <property type="evidence" value="ECO:0007669"/>
    <property type="project" value="UniProtKB-KW"/>
</dbReference>
<dbReference type="Gene3D" id="2.30.30.1190">
    <property type="match status" value="1"/>
</dbReference>
<evidence type="ECO:0000259" key="7">
    <source>
        <dbReference type="PROSITE" id="PS50103"/>
    </source>
</evidence>
<feature type="compositionally biased region" description="Basic and acidic residues" evidence="6">
    <location>
        <begin position="403"/>
        <end position="420"/>
    </location>
</feature>
<protein>
    <recommendedName>
        <fullName evidence="7">C3H1-type domain-containing protein</fullName>
    </recommendedName>
</protein>
<reference evidence="8" key="1">
    <citation type="submission" date="2022-12" db="EMBL/GenBank/DDBJ databases">
        <title>Draft genome assemblies for two species of Escallonia (Escalloniales).</title>
        <authorList>
            <person name="Chanderbali A."/>
            <person name="Dervinis C."/>
            <person name="Anghel I."/>
            <person name="Soltis D."/>
            <person name="Soltis P."/>
            <person name="Zapata F."/>
        </authorList>
    </citation>
    <scope>NUCLEOTIDE SEQUENCE</scope>
    <source>
        <strain evidence="8">UCBG64.0493</strain>
        <tissue evidence="8">Leaf</tissue>
    </source>
</reference>
<evidence type="ECO:0000256" key="6">
    <source>
        <dbReference type="SAM" id="MobiDB-lite"/>
    </source>
</evidence>
<dbReference type="EMBL" id="JAVXUP010000087">
    <property type="protein sequence ID" value="KAK3038906.1"/>
    <property type="molecule type" value="Genomic_DNA"/>
</dbReference>
<keyword evidence="4" id="KW-0238">DNA-binding</keyword>
<feature type="compositionally biased region" description="Basic and acidic residues" evidence="6">
    <location>
        <begin position="23"/>
        <end position="41"/>
    </location>
</feature>
<feature type="domain" description="C3H1-type" evidence="7">
    <location>
        <begin position="97"/>
        <end position="125"/>
    </location>
</feature>
<dbReference type="SMART" id="SM00356">
    <property type="entry name" value="ZnF_C3H1"/>
    <property type="match status" value="5"/>
</dbReference>
<evidence type="ECO:0000313" key="9">
    <source>
        <dbReference type="Proteomes" id="UP001188597"/>
    </source>
</evidence>
<feature type="domain" description="C3H1-type" evidence="7">
    <location>
        <begin position="326"/>
        <end position="354"/>
    </location>
</feature>
<proteinExistence type="predicted"/>
<sequence length="445" mass="48739">MPDNRQFKRNGILSNSSNPSVDKIGEGIRRLKIKNNEKEDGGEMTPLSPYPDRPGEPDCIYYLRNGVCGYGSNCRFNHPSYSGQELFVQYTGELPERVGRPDCGYFLKTGTCKYGPTCKYHHPRDRHGAGPVVVNMLGLPMRQEERSCPYYLRTGKCKFGVACKFHHPQPVSPGTVLPVPGTVYGSTGSSILPSSGLSYPAGLSALSLPRATYISAPRLQGLETYMPVVISPSQGLVPAQGWNTYVGSLSPVTSNSVVGESGFVGQVQSLSSSVSPLPERPEQPECRYFMNTGGCKYGSDCKYHHPREKVAQLASSSLGPLGLPLRPGQAVCSFYNLYGLCKYGPTCKYDHPLVGYPYNYSLSLPSLSVLDPSLFAYQRVSPAVHSSEMSPSKSLKFHDWHQKFEIPRERNQNPDARTPEDSPAQAASPSHSFQAASELPHDQSD</sequence>
<feature type="domain" description="C3H1-type" evidence="7">
    <location>
        <begin position="142"/>
        <end position="170"/>
    </location>
</feature>
<evidence type="ECO:0000256" key="3">
    <source>
        <dbReference type="ARBA" id="ARBA00022833"/>
    </source>
</evidence>
<name>A0AA88X3G2_9ASTE</name>
<evidence type="ECO:0000313" key="8">
    <source>
        <dbReference type="EMBL" id="KAK3038906.1"/>
    </source>
</evidence>
<dbReference type="Proteomes" id="UP001188597">
    <property type="component" value="Unassembled WGS sequence"/>
</dbReference>
<dbReference type="GO" id="GO:0008270">
    <property type="term" value="F:zinc ion binding"/>
    <property type="evidence" value="ECO:0007669"/>
    <property type="project" value="UniProtKB-KW"/>
</dbReference>
<dbReference type="InterPro" id="IPR050974">
    <property type="entry name" value="Plant_ZF_CCCH"/>
</dbReference>
<gene>
    <name evidence="8" type="ORF">RJ639_027534</name>
</gene>
<feature type="zinc finger region" description="C3H1-type" evidence="5">
    <location>
        <begin position="97"/>
        <end position="125"/>
    </location>
</feature>
<keyword evidence="9" id="KW-1185">Reference proteome</keyword>
<evidence type="ECO:0000256" key="2">
    <source>
        <dbReference type="ARBA" id="ARBA00022771"/>
    </source>
</evidence>
<feature type="domain" description="C3H1-type" evidence="7">
    <location>
        <begin position="53"/>
        <end position="81"/>
    </location>
</feature>
<dbReference type="Gene3D" id="4.10.1000.10">
    <property type="entry name" value="Zinc finger, CCCH-type"/>
    <property type="match status" value="2"/>
</dbReference>
<dbReference type="InterPro" id="IPR000571">
    <property type="entry name" value="Znf_CCCH"/>
</dbReference>
<dbReference type="PROSITE" id="PS50103">
    <property type="entry name" value="ZF_C3H1"/>
    <property type="match status" value="5"/>
</dbReference>
<feature type="region of interest" description="Disordered" evidence="6">
    <location>
        <begin position="403"/>
        <end position="445"/>
    </location>
</feature>
<feature type="domain" description="C3H1-type" evidence="7">
    <location>
        <begin position="280"/>
        <end position="308"/>
    </location>
</feature>
<evidence type="ECO:0000256" key="5">
    <source>
        <dbReference type="PROSITE-ProRule" id="PRU00723"/>
    </source>
</evidence>
<evidence type="ECO:0000256" key="1">
    <source>
        <dbReference type="ARBA" id="ARBA00022723"/>
    </source>
</evidence>
<evidence type="ECO:0000256" key="4">
    <source>
        <dbReference type="ARBA" id="ARBA00023125"/>
    </source>
</evidence>
<dbReference type="PANTHER" id="PTHR12506:SF50">
    <property type="entry name" value="ZINC FINGER CCCH DOMAIN-CONTAINING PROTEIN 26"/>
    <property type="match status" value="1"/>
</dbReference>
<dbReference type="PANTHER" id="PTHR12506">
    <property type="entry name" value="PROTEIN PHOSPHATASE RELATED"/>
    <property type="match status" value="1"/>
</dbReference>
<dbReference type="SUPFAM" id="SSF90229">
    <property type="entry name" value="CCCH zinc finger"/>
    <property type="match status" value="5"/>
</dbReference>
<organism evidence="8 9">
    <name type="scientific">Escallonia herrerae</name>
    <dbReference type="NCBI Taxonomy" id="1293975"/>
    <lineage>
        <taxon>Eukaryota</taxon>
        <taxon>Viridiplantae</taxon>
        <taxon>Streptophyta</taxon>
        <taxon>Embryophyta</taxon>
        <taxon>Tracheophyta</taxon>
        <taxon>Spermatophyta</taxon>
        <taxon>Magnoliopsida</taxon>
        <taxon>eudicotyledons</taxon>
        <taxon>Gunneridae</taxon>
        <taxon>Pentapetalae</taxon>
        <taxon>asterids</taxon>
        <taxon>campanulids</taxon>
        <taxon>Escalloniales</taxon>
        <taxon>Escalloniaceae</taxon>
        <taxon>Escallonia</taxon>
    </lineage>
</organism>
<keyword evidence="2 5" id="KW-0863">Zinc-finger</keyword>
<dbReference type="InterPro" id="IPR036855">
    <property type="entry name" value="Znf_CCCH_sf"/>
</dbReference>
<feature type="zinc finger region" description="C3H1-type" evidence="5">
    <location>
        <begin position="326"/>
        <end position="354"/>
    </location>
</feature>
<feature type="zinc finger region" description="C3H1-type" evidence="5">
    <location>
        <begin position="142"/>
        <end position="170"/>
    </location>
</feature>
<feature type="region of interest" description="Disordered" evidence="6">
    <location>
        <begin position="1"/>
        <end position="51"/>
    </location>
</feature>
<dbReference type="GO" id="GO:0003729">
    <property type="term" value="F:mRNA binding"/>
    <property type="evidence" value="ECO:0007669"/>
    <property type="project" value="TreeGrafter"/>
</dbReference>
<keyword evidence="1 5" id="KW-0479">Metal-binding</keyword>
<keyword evidence="3 5" id="KW-0862">Zinc</keyword>
<accession>A0AA88X3G2</accession>
<feature type="zinc finger region" description="C3H1-type" evidence="5">
    <location>
        <begin position="53"/>
        <end position="81"/>
    </location>
</feature>